<name>A0A4R8GN85_9BACI</name>
<organism evidence="1 2">
    <name type="scientific">Cytobacillus oceanisediminis</name>
    <dbReference type="NCBI Taxonomy" id="665099"/>
    <lineage>
        <taxon>Bacteria</taxon>
        <taxon>Bacillati</taxon>
        <taxon>Bacillota</taxon>
        <taxon>Bacilli</taxon>
        <taxon>Bacillales</taxon>
        <taxon>Bacillaceae</taxon>
        <taxon>Cytobacillus</taxon>
    </lineage>
</organism>
<comment type="caution">
    <text evidence="1">The sequence shown here is derived from an EMBL/GenBank/DDBJ whole genome shotgun (WGS) entry which is preliminary data.</text>
</comment>
<reference evidence="1 2" key="1">
    <citation type="submission" date="2019-03" db="EMBL/GenBank/DDBJ databases">
        <title>Freshwater and sediment microbial communities from various areas in North America, analyzing microbe dynamics in response to fracking.</title>
        <authorList>
            <person name="Lamendella R."/>
        </authorList>
    </citation>
    <scope>NUCLEOTIDE SEQUENCE [LARGE SCALE GENOMIC DNA]</scope>
    <source>
        <strain evidence="1 2">13_TX</strain>
    </source>
</reference>
<dbReference type="Proteomes" id="UP000295513">
    <property type="component" value="Unassembled WGS sequence"/>
</dbReference>
<accession>A0A4R8GN85</accession>
<dbReference type="RefSeq" id="WP_134177203.1">
    <property type="nucleotide sequence ID" value="NZ_SOEE01000001.1"/>
</dbReference>
<protein>
    <submittedName>
        <fullName evidence="1">Uncharacterized protein</fullName>
    </submittedName>
</protein>
<dbReference type="AlphaFoldDB" id="A0A4R8GN85"/>
<dbReference type="EMBL" id="SOEE01000001">
    <property type="protein sequence ID" value="TDX47180.1"/>
    <property type="molecule type" value="Genomic_DNA"/>
</dbReference>
<proteinExistence type="predicted"/>
<evidence type="ECO:0000313" key="1">
    <source>
        <dbReference type="EMBL" id="TDX47180.1"/>
    </source>
</evidence>
<sequence length="69" mass="8321">MKKYTHVECKIDILEDDIVIFKAGEIYKITGFDFHSLVYYVEPEFYEDSPLPDEFVIMSMDKRFEFKIL</sequence>
<evidence type="ECO:0000313" key="2">
    <source>
        <dbReference type="Proteomes" id="UP000295513"/>
    </source>
</evidence>
<gene>
    <name evidence="1" type="ORF">DFO72_101268</name>
</gene>